<dbReference type="Proteomes" id="UP000447434">
    <property type="component" value="Chromosome 16"/>
</dbReference>
<feature type="region of interest" description="Disordered" evidence="12">
    <location>
        <begin position="400"/>
        <end position="420"/>
    </location>
</feature>
<evidence type="ECO:0000313" key="15">
    <source>
        <dbReference type="Proteomes" id="UP000447434"/>
    </source>
</evidence>
<feature type="binding site" evidence="9">
    <location>
        <position position="147"/>
    </location>
    <ligand>
        <name>ATP</name>
        <dbReference type="ChEBI" id="CHEBI:30616"/>
    </ligand>
</feature>
<dbReference type="EMBL" id="WOCE01000016">
    <property type="protein sequence ID" value="KAE9597683.1"/>
    <property type="molecule type" value="Genomic_DNA"/>
</dbReference>
<dbReference type="PROSITE" id="PS00108">
    <property type="entry name" value="PROTEIN_KINASE_ST"/>
    <property type="match status" value="1"/>
</dbReference>
<dbReference type="GO" id="GO:0004674">
    <property type="term" value="F:protein serine/threonine kinase activity"/>
    <property type="evidence" value="ECO:0007669"/>
    <property type="project" value="UniProtKB-UniRule"/>
</dbReference>
<dbReference type="PANTHER" id="PTHR24054">
    <property type="entry name" value="CASEIN KINASE II SUBUNIT ALPHA"/>
    <property type="match status" value="1"/>
</dbReference>
<dbReference type="GO" id="GO:0005634">
    <property type="term" value="C:nucleus"/>
    <property type="evidence" value="ECO:0007669"/>
    <property type="project" value="TreeGrafter"/>
</dbReference>
<dbReference type="GO" id="GO:0005829">
    <property type="term" value="C:cytosol"/>
    <property type="evidence" value="ECO:0007669"/>
    <property type="project" value="TreeGrafter"/>
</dbReference>
<comment type="function">
    <text evidence="11">Casein kinases are operationally defined by their preferential utilization of acidic proteins as substrates.</text>
</comment>
<dbReference type="Pfam" id="PF00069">
    <property type="entry name" value="Pkinase"/>
    <property type="match status" value="1"/>
</dbReference>
<keyword evidence="2 11" id="KW-0808">Transferase</keyword>
<name>A0A6A4NYS5_LUPAL</name>
<dbReference type="InterPro" id="IPR045216">
    <property type="entry name" value="CK2_alpha"/>
</dbReference>
<dbReference type="InterPro" id="IPR017441">
    <property type="entry name" value="Protein_kinase_ATP_BS"/>
</dbReference>
<accession>A0A6A4NYS5</accession>
<dbReference type="GO" id="GO:0051726">
    <property type="term" value="P:regulation of cell cycle"/>
    <property type="evidence" value="ECO:0007669"/>
    <property type="project" value="TreeGrafter"/>
</dbReference>
<dbReference type="OrthoDB" id="10254671at2759"/>
<protein>
    <recommendedName>
        <fullName evidence="11">Casein kinase II subunit alpha</fullName>
        <shortName evidence="11">CK II alpha</shortName>
        <ecNumber evidence="11">2.7.11.1</ecNumber>
    </recommendedName>
</protein>
<evidence type="ECO:0000256" key="9">
    <source>
        <dbReference type="PROSITE-ProRule" id="PRU10141"/>
    </source>
</evidence>
<dbReference type="SUPFAM" id="SSF56112">
    <property type="entry name" value="Protein kinase-like (PK-like)"/>
    <property type="match status" value="1"/>
</dbReference>
<evidence type="ECO:0000256" key="12">
    <source>
        <dbReference type="SAM" id="MobiDB-lite"/>
    </source>
</evidence>
<keyword evidence="3 9" id="KW-0547">Nucleotide-binding</keyword>
<evidence type="ECO:0000256" key="11">
    <source>
        <dbReference type="RuleBase" id="RU369118"/>
    </source>
</evidence>
<dbReference type="SMART" id="SM00220">
    <property type="entry name" value="S_TKc"/>
    <property type="match status" value="1"/>
</dbReference>
<dbReference type="PROSITE" id="PS50011">
    <property type="entry name" value="PROTEIN_KINASE_DOM"/>
    <property type="match status" value="1"/>
</dbReference>
<comment type="catalytic activity">
    <reaction evidence="7 11">
        <text>L-seryl-[protein] + ATP = O-phospho-L-seryl-[protein] + ADP + H(+)</text>
        <dbReference type="Rhea" id="RHEA:17989"/>
        <dbReference type="Rhea" id="RHEA-COMP:9863"/>
        <dbReference type="Rhea" id="RHEA-COMP:11604"/>
        <dbReference type="ChEBI" id="CHEBI:15378"/>
        <dbReference type="ChEBI" id="CHEBI:29999"/>
        <dbReference type="ChEBI" id="CHEBI:30616"/>
        <dbReference type="ChEBI" id="CHEBI:83421"/>
        <dbReference type="ChEBI" id="CHEBI:456216"/>
        <dbReference type="EC" id="2.7.11.1"/>
    </reaction>
</comment>
<keyword evidence="5 9" id="KW-0067">ATP-binding</keyword>
<dbReference type="FunFam" id="3.30.200.20:FF:000088">
    <property type="entry name" value="Casein kinase II subunit alpha"/>
    <property type="match status" value="1"/>
</dbReference>
<evidence type="ECO:0000256" key="7">
    <source>
        <dbReference type="ARBA" id="ARBA00048679"/>
    </source>
</evidence>
<keyword evidence="15" id="KW-1185">Reference proteome</keyword>
<dbReference type="PROSITE" id="PS00107">
    <property type="entry name" value="PROTEIN_KINASE_ATP"/>
    <property type="match status" value="1"/>
</dbReference>
<organism evidence="14 15">
    <name type="scientific">Lupinus albus</name>
    <name type="common">White lupine</name>
    <name type="synonym">Lupinus termis</name>
    <dbReference type="NCBI Taxonomy" id="3870"/>
    <lineage>
        <taxon>Eukaryota</taxon>
        <taxon>Viridiplantae</taxon>
        <taxon>Streptophyta</taxon>
        <taxon>Embryophyta</taxon>
        <taxon>Tracheophyta</taxon>
        <taxon>Spermatophyta</taxon>
        <taxon>Magnoliopsida</taxon>
        <taxon>eudicotyledons</taxon>
        <taxon>Gunneridae</taxon>
        <taxon>Pentapetalae</taxon>
        <taxon>rosids</taxon>
        <taxon>fabids</taxon>
        <taxon>Fabales</taxon>
        <taxon>Fabaceae</taxon>
        <taxon>Papilionoideae</taxon>
        <taxon>50 kb inversion clade</taxon>
        <taxon>genistoids sensu lato</taxon>
        <taxon>core genistoids</taxon>
        <taxon>Genisteae</taxon>
        <taxon>Lupinus</taxon>
    </lineage>
</organism>
<dbReference type="CDD" id="cd14132">
    <property type="entry name" value="STKc_CK2_alpha"/>
    <property type="match status" value="1"/>
</dbReference>
<dbReference type="Gene3D" id="3.30.200.20">
    <property type="entry name" value="Phosphorylase Kinase, domain 1"/>
    <property type="match status" value="1"/>
</dbReference>
<evidence type="ECO:0000256" key="8">
    <source>
        <dbReference type="ARBA" id="ARBA00061236"/>
    </source>
</evidence>
<feature type="domain" description="Protein kinase" evidence="13">
    <location>
        <begin position="118"/>
        <end position="406"/>
    </location>
</feature>
<evidence type="ECO:0000313" key="14">
    <source>
        <dbReference type="EMBL" id="KAE9597683.1"/>
    </source>
</evidence>
<dbReference type="GO" id="GO:0106310">
    <property type="term" value="F:protein serine kinase activity"/>
    <property type="evidence" value="ECO:0007669"/>
    <property type="project" value="UniProtKB-UniRule"/>
</dbReference>
<evidence type="ECO:0000256" key="1">
    <source>
        <dbReference type="ARBA" id="ARBA00022527"/>
    </source>
</evidence>
<comment type="catalytic activity">
    <reaction evidence="6 11">
        <text>L-threonyl-[protein] + ATP = O-phospho-L-threonyl-[protein] + ADP + H(+)</text>
        <dbReference type="Rhea" id="RHEA:46608"/>
        <dbReference type="Rhea" id="RHEA-COMP:11060"/>
        <dbReference type="Rhea" id="RHEA-COMP:11605"/>
        <dbReference type="ChEBI" id="CHEBI:15378"/>
        <dbReference type="ChEBI" id="CHEBI:30013"/>
        <dbReference type="ChEBI" id="CHEBI:30616"/>
        <dbReference type="ChEBI" id="CHEBI:61977"/>
        <dbReference type="ChEBI" id="CHEBI:456216"/>
        <dbReference type="EC" id="2.7.11.1"/>
    </reaction>
</comment>
<dbReference type="AlphaFoldDB" id="A0A6A4NYS5"/>
<evidence type="ECO:0000256" key="4">
    <source>
        <dbReference type="ARBA" id="ARBA00022777"/>
    </source>
</evidence>
<dbReference type="GO" id="GO:0005956">
    <property type="term" value="C:protein kinase CK2 complex"/>
    <property type="evidence" value="ECO:0007669"/>
    <property type="project" value="TreeGrafter"/>
</dbReference>
<feature type="region of interest" description="Disordered" evidence="12">
    <location>
        <begin position="49"/>
        <end position="71"/>
    </location>
</feature>
<evidence type="ECO:0000259" key="13">
    <source>
        <dbReference type="PROSITE" id="PS50011"/>
    </source>
</evidence>
<dbReference type="InterPro" id="IPR011009">
    <property type="entry name" value="Kinase-like_dom_sf"/>
</dbReference>
<keyword evidence="1 10" id="KW-0723">Serine/threonine-protein kinase</keyword>
<comment type="caution">
    <text evidence="14">The sequence shown here is derived from an EMBL/GenBank/DDBJ whole genome shotgun (WGS) entry which is preliminary data.</text>
</comment>
<dbReference type="InterPro" id="IPR008271">
    <property type="entry name" value="Ser/Thr_kinase_AS"/>
</dbReference>
<reference evidence="15" key="1">
    <citation type="journal article" date="2020" name="Nat. Commun.">
        <title>Genome sequence of the cluster root forming white lupin.</title>
        <authorList>
            <person name="Hufnagel B."/>
            <person name="Marques A."/>
            <person name="Soriano A."/>
            <person name="Marques L."/>
            <person name="Divol F."/>
            <person name="Doumas P."/>
            <person name="Sallet E."/>
            <person name="Mancinotti D."/>
            <person name="Carrere S."/>
            <person name="Marande W."/>
            <person name="Arribat S."/>
            <person name="Keller J."/>
            <person name="Huneau C."/>
            <person name="Blein T."/>
            <person name="Aime D."/>
            <person name="Laguerre M."/>
            <person name="Taylor J."/>
            <person name="Schubert V."/>
            <person name="Nelson M."/>
            <person name="Geu-Flores F."/>
            <person name="Crespi M."/>
            <person name="Gallardo-Guerrero K."/>
            <person name="Delaux P.-M."/>
            <person name="Salse J."/>
            <person name="Berges H."/>
            <person name="Guyot R."/>
            <person name="Gouzy J."/>
            <person name="Peret B."/>
        </authorList>
    </citation>
    <scope>NUCLEOTIDE SEQUENCE [LARGE SCALE GENOMIC DNA]</scope>
    <source>
        <strain evidence="15">cv. Amiga</strain>
    </source>
</reference>
<dbReference type="InterPro" id="IPR000719">
    <property type="entry name" value="Prot_kinase_dom"/>
</dbReference>
<evidence type="ECO:0000256" key="3">
    <source>
        <dbReference type="ARBA" id="ARBA00022741"/>
    </source>
</evidence>
<dbReference type="EC" id="2.7.11.1" evidence="11"/>
<proteinExistence type="inferred from homology"/>
<evidence type="ECO:0000256" key="10">
    <source>
        <dbReference type="RuleBase" id="RU000304"/>
    </source>
</evidence>
<dbReference type="FunFam" id="1.10.510.10:FF:000059">
    <property type="entry name" value="Casein kinase II subunit alpha"/>
    <property type="match status" value="1"/>
</dbReference>
<dbReference type="Gene3D" id="1.10.510.10">
    <property type="entry name" value="Transferase(Phosphotransferase) domain 1"/>
    <property type="match status" value="1"/>
</dbReference>
<dbReference type="PANTHER" id="PTHR24054:SF0">
    <property type="entry name" value="CASEIN KINASE II SUBUNIT ALPHA"/>
    <property type="match status" value="1"/>
</dbReference>
<sequence length="420" mass="48985">MAIRPFQLTFSRNNPFLFLFPTSQSFSFPSSPFPNPFFLRHFASSAAPPSPPLPHDLRRRFRPPPPPHDTLAQKIGKATRRPGAPSKARVYSDVNVVRPKEYWDYENLTVQWGEQDDYEVVKKVGRGKYSEVFEGVHCTNNEKCVIKILKPVKKKKALEIKREIKILQNLCGGPNIVKLHDIVRDQQSKTPSFIFEHVNNTDFKVLYPTLSDYDIRYYILELLKALDYCHSQGIMHRDVKPHNVMIDHEQRKLRLIDWGLAEFYHPGKEYNVRVASRYFKGPELLVDLQDYDYSLDLWSLGCMFAGMIFRKEPFFYGHDNYDQLVKIAKVLGTDELSAYLNKYRIELDPHLAALIGRHSRKPWAKFINVENQHLAVPEAVDFVDKLLRYDHQERPTAKEAMAHPYFNPVRNAESSRTRAH</sequence>
<evidence type="ECO:0000256" key="2">
    <source>
        <dbReference type="ARBA" id="ARBA00022679"/>
    </source>
</evidence>
<evidence type="ECO:0000256" key="6">
    <source>
        <dbReference type="ARBA" id="ARBA00047899"/>
    </source>
</evidence>
<gene>
    <name evidence="14" type="ORF">Lalb_Chr16g0389201</name>
</gene>
<keyword evidence="4 11" id="KW-0418">Kinase</keyword>
<dbReference type="GO" id="GO:0005524">
    <property type="term" value="F:ATP binding"/>
    <property type="evidence" value="ECO:0007669"/>
    <property type="project" value="UniProtKB-UniRule"/>
</dbReference>
<comment type="similarity">
    <text evidence="8 11">Belongs to the protein kinase superfamily. Ser/Thr protein kinase family. CK2 subfamily.</text>
</comment>
<evidence type="ECO:0000256" key="5">
    <source>
        <dbReference type="ARBA" id="ARBA00022840"/>
    </source>
</evidence>